<dbReference type="OrthoDB" id="10248475at2759"/>
<dbReference type="GO" id="GO:0008270">
    <property type="term" value="F:zinc ion binding"/>
    <property type="evidence" value="ECO:0007669"/>
    <property type="project" value="UniProtKB-UniRule"/>
</dbReference>
<dbReference type="GO" id="GO:0034599">
    <property type="term" value="P:cellular response to oxidative stress"/>
    <property type="evidence" value="ECO:0007669"/>
    <property type="project" value="TreeGrafter"/>
</dbReference>
<evidence type="ECO:0000256" key="5">
    <source>
        <dbReference type="ARBA" id="ARBA00023239"/>
    </source>
</evidence>
<name>A0A8H6TUC1_MYCCL</name>
<dbReference type="InterPro" id="IPR036874">
    <property type="entry name" value="Carbonic_anhydrase_sf"/>
</dbReference>
<dbReference type="EMBL" id="JACAZE010000001">
    <property type="protein sequence ID" value="KAF7323194.1"/>
    <property type="molecule type" value="Genomic_DNA"/>
</dbReference>
<proteinExistence type="inferred from homology"/>
<reference evidence="9" key="1">
    <citation type="submission" date="2020-05" db="EMBL/GenBank/DDBJ databases">
        <title>Mycena genomes resolve the evolution of fungal bioluminescence.</title>
        <authorList>
            <person name="Tsai I.J."/>
        </authorList>
    </citation>
    <scope>NUCLEOTIDE SEQUENCE</scope>
    <source>
        <strain evidence="9">110903Hualien_Pintung</strain>
    </source>
</reference>
<evidence type="ECO:0000313" key="10">
    <source>
        <dbReference type="Proteomes" id="UP000613580"/>
    </source>
</evidence>
<dbReference type="GO" id="GO:0004089">
    <property type="term" value="F:carbonate dehydratase activity"/>
    <property type="evidence" value="ECO:0007669"/>
    <property type="project" value="UniProtKB-UniRule"/>
</dbReference>
<comment type="cofactor">
    <cofactor evidence="7">
        <name>Zn(2+)</name>
        <dbReference type="ChEBI" id="CHEBI:29105"/>
    </cofactor>
    <text evidence="7">Binds 1 zinc ion per subunit.</text>
</comment>
<keyword evidence="5 8" id="KW-0456">Lyase</keyword>
<evidence type="ECO:0000256" key="4">
    <source>
        <dbReference type="ARBA" id="ARBA00022833"/>
    </source>
</evidence>
<evidence type="ECO:0000256" key="7">
    <source>
        <dbReference type="PIRSR" id="PIRSR601765-1"/>
    </source>
</evidence>
<dbReference type="GO" id="GO:0071244">
    <property type="term" value="P:cellular response to carbon dioxide"/>
    <property type="evidence" value="ECO:0007669"/>
    <property type="project" value="TreeGrafter"/>
</dbReference>
<evidence type="ECO:0000256" key="3">
    <source>
        <dbReference type="ARBA" id="ARBA00022723"/>
    </source>
</evidence>
<dbReference type="Proteomes" id="UP000613580">
    <property type="component" value="Unassembled WGS sequence"/>
</dbReference>
<feature type="binding site" evidence="7">
    <location>
        <position position="45"/>
    </location>
    <ligand>
        <name>Zn(2+)</name>
        <dbReference type="ChEBI" id="CHEBI:29105"/>
    </ligand>
</feature>
<dbReference type="Gene3D" id="3.40.1050.10">
    <property type="entry name" value="Carbonic anhydrase"/>
    <property type="match status" value="1"/>
</dbReference>
<organism evidence="9 10">
    <name type="scientific">Mycena chlorophos</name>
    <name type="common">Agaric fungus</name>
    <name type="synonym">Agaricus chlorophos</name>
    <dbReference type="NCBI Taxonomy" id="658473"/>
    <lineage>
        <taxon>Eukaryota</taxon>
        <taxon>Fungi</taxon>
        <taxon>Dikarya</taxon>
        <taxon>Basidiomycota</taxon>
        <taxon>Agaricomycotina</taxon>
        <taxon>Agaricomycetes</taxon>
        <taxon>Agaricomycetidae</taxon>
        <taxon>Agaricales</taxon>
        <taxon>Marasmiineae</taxon>
        <taxon>Mycenaceae</taxon>
        <taxon>Mycena</taxon>
    </lineage>
</organism>
<dbReference type="InterPro" id="IPR001765">
    <property type="entry name" value="Carbonic_anhydrase"/>
</dbReference>
<dbReference type="Pfam" id="PF00484">
    <property type="entry name" value="Pro_CA"/>
    <property type="match status" value="1"/>
</dbReference>
<keyword evidence="4 7" id="KW-0862">Zinc</keyword>
<dbReference type="SUPFAM" id="SSF53056">
    <property type="entry name" value="beta-carbonic anhydrase, cab"/>
    <property type="match status" value="1"/>
</dbReference>
<comment type="caution">
    <text evidence="9">The sequence shown here is derived from an EMBL/GenBank/DDBJ whole genome shotgun (WGS) entry which is preliminary data.</text>
</comment>
<feature type="binding site" evidence="7">
    <location>
        <position position="112"/>
    </location>
    <ligand>
        <name>Zn(2+)</name>
        <dbReference type="ChEBI" id="CHEBI:29105"/>
    </ligand>
</feature>
<evidence type="ECO:0000256" key="6">
    <source>
        <dbReference type="ARBA" id="ARBA00048348"/>
    </source>
</evidence>
<keyword evidence="3 7" id="KW-0479">Metal-binding</keyword>
<comment type="similarity">
    <text evidence="1 8">Belongs to the beta-class carbonic anhydrase family.</text>
</comment>
<evidence type="ECO:0000256" key="8">
    <source>
        <dbReference type="RuleBase" id="RU003956"/>
    </source>
</evidence>
<accession>A0A8H6TUC1</accession>
<dbReference type="AlphaFoldDB" id="A0A8H6TUC1"/>
<protein>
    <recommendedName>
        <fullName evidence="2 8">Carbonic anhydrase</fullName>
        <ecNumber evidence="2 8">4.2.1.1</ecNumber>
    </recommendedName>
    <alternativeName>
        <fullName evidence="8">Carbonate dehydratase</fullName>
    </alternativeName>
</protein>
<sequence>MATHPDLQRFFASNAEWAKHVDSKEPTFFTESAKGQKPHVLWIGCSDSRVPESVITASRPGDIFVHRNIAKWVHSCGSIQIHSDDASVAAVLTYAVDFVGVEHVIIVGHTECGGAAACFAGAHASTFTDSDTNIVVVPGLPADAPLNKWLTPLTKLTAALKLSSVPAAEALPVIVEENVKRQVENLAKSPTITSAWANKSKAGKQVWIHGWVYDLKKGELRDLGISRGPTA</sequence>
<dbReference type="PANTHER" id="PTHR11002:SF76">
    <property type="entry name" value="CARBONIC ANHYDRASE"/>
    <property type="match status" value="1"/>
</dbReference>
<dbReference type="PANTHER" id="PTHR11002">
    <property type="entry name" value="CARBONIC ANHYDRASE"/>
    <property type="match status" value="1"/>
</dbReference>
<dbReference type="SMART" id="SM00947">
    <property type="entry name" value="Pro_CA"/>
    <property type="match status" value="1"/>
</dbReference>
<gene>
    <name evidence="9" type="ORF">HMN09_00099900</name>
</gene>
<feature type="binding site" evidence="7">
    <location>
        <position position="109"/>
    </location>
    <ligand>
        <name>Zn(2+)</name>
        <dbReference type="ChEBI" id="CHEBI:29105"/>
    </ligand>
</feature>
<evidence type="ECO:0000256" key="1">
    <source>
        <dbReference type="ARBA" id="ARBA00006217"/>
    </source>
</evidence>
<comment type="catalytic activity">
    <reaction evidence="6 8">
        <text>hydrogencarbonate + H(+) = CO2 + H2O</text>
        <dbReference type="Rhea" id="RHEA:10748"/>
        <dbReference type="ChEBI" id="CHEBI:15377"/>
        <dbReference type="ChEBI" id="CHEBI:15378"/>
        <dbReference type="ChEBI" id="CHEBI:16526"/>
        <dbReference type="ChEBI" id="CHEBI:17544"/>
        <dbReference type="EC" id="4.2.1.1"/>
    </reaction>
</comment>
<dbReference type="EC" id="4.2.1.1" evidence="2 8"/>
<keyword evidence="10" id="KW-1185">Reference proteome</keyword>
<feature type="binding site" evidence="7">
    <location>
        <position position="47"/>
    </location>
    <ligand>
        <name>Zn(2+)</name>
        <dbReference type="ChEBI" id="CHEBI:29105"/>
    </ligand>
</feature>
<evidence type="ECO:0000256" key="2">
    <source>
        <dbReference type="ARBA" id="ARBA00012925"/>
    </source>
</evidence>
<comment type="function">
    <text evidence="8">Reversible hydration of carbon dioxide.</text>
</comment>
<evidence type="ECO:0000313" key="9">
    <source>
        <dbReference type="EMBL" id="KAF7323194.1"/>
    </source>
</evidence>